<dbReference type="Gene3D" id="1.10.510.10">
    <property type="entry name" value="Transferase(Phosphotransferase) domain 1"/>
    <property type="match status" value="2"/>
</dbReference>
<feature type="domain" description="Protein kinase" evidence="1">
    <location>
        <begin position="59"/>
        <end position="305"/>
    </location>
</feature>
<accession>A0ABP0TIA9</accession>
<dbReference type="Pfam" id="PF07714">
    <property type="entry name" value="PK_Tyr_Ser-Thr"/>
    <property type="match status" value="2"/>
</dbReference>
<dbReference type="PANTHER" id="PTHR44329:SF260">
    <property type="entry name" value="PROTEIN KINASE DOMAIN-CONTAINING PROTEIN"/>
    <property type="match status" value="1"/>
</dbReference>
<dbReference type="InterPro" id="IPR000719">
    <property type="entry name" value="Prot_kinase_dom"/>
</dbReference>
<evidence type="ECO:0000313" key="2">
    <source>
        <dbReference type="EMBL" id="CAK9197339.1"/>
    </source>
</evidence>
<proteinExistence type="predicted"/>
<dbReference type="InterPro" id="IPR051681">
    <property type="entry name" value="Ser/Thr_Kinases-Pseudokinases"/>
</dbReference>
<evidence type="ECO:0000259" key="1">
    <source>
        <dbReference type="PROSITE" id="PS50011"/>
    </source>
</evidence>
<protein>
    <recommendedName>
        <fullName evidence="1">Protein kinase domain-containing protein</fullName>
    </recommendedName>
</protein>
<evidence type="ECO:0000313" key="3">
    <source>
        <dbReference type="Proteomes" id="UP001497512"/>
    </source>
</evidence>
<dbReference type="InterPro" id="IPR001245">
    <property type="entry name" value="Ser-Thr/Tyr_kinase_cat_dom"/>
</dbReference>
<gene>
    <name evidence="2" type="ORF">CSSPTR1EN2_LOCUS3925</name>
</gene>
<dbReference type="PROSITE" id="PS50011">
    <property type="entry name" value="PROTEIN_KINASE_DOM"/>
    <property type="match status" value="1"/>
</dbReference>
<dbReference type="EMBL" id="OZ019903">
    <property type="protein sequence ID" value="CAK9197339.1"/>
    <property type="molecule type" value="Genomic_DNA"/>
</dbReference>
<dbReference type="SUPFAM" id="SSF56112">
    <property type="entry name" value="Protein kinase-like (PK-like)"/>
    <property type="match status" value="1"/>
</dbReference>
<sequence>MMQQKSEIKSEIEASRTCWTEVRSRCDDDADQPTNMEIFESLQNHPKWGRLFRRGYYSFHMGEKIAEGAQDEIFNCKHDEGAAPLLWKVFKRQFALLDLQRQWPHGMFENANSWSYGKDNVCIIWGILLLDDGRFAIEMLKYWGDLRKFIDDKMQQNNNQNPPFTKEVAKLIMWDIAKGMRNLHRDEILHRDLKAAKGTGFWRAPEILLALRRNAKLQLPLPLDTFTKMADVYSYGMTCYEVLTGGKPFEGHPQSDYSWVLGGNRPKLPNYIDPSTQALLAQCWHDDPSQRPTFESIEKQLEPWTSVKTWMVGCKAGRTIFFSGFSKHFFYVIGSPLFLQIGISKYMGSSIVLC</sequence>
<reference evidence="2" key="1">
    <citation type="submission" date="2024-02" db="EMBL/GenBank/DDBJ databases">
        <authorList>
            <consortium name="ELIXIR-Norway"/>
            <consortium name="Elixir Norway"/>
        </authorList>
    </citation>
    <scope>NUCLEOTIDE SEQUENCE</scope>
</reference>
<dbReference type="Proteomes" id="UP001497512">
    <property type="component" value="Chromosome 11"/>
</dbReference>
<name>A0ABP0TIA9_9BRYO</name>
<keyword evidence="3" id="KW-1185">Reference proteome</keyword>
<dbReference type="PANTHER" id="PTHR44329">
    <property type="entry name" value="SERINE/THREONINE-PROTEIN KINASE TNNI3K-RELATED"/>
    <property type="match status" value="1"/>
</dbReference>
<organism evidence="2 3">
    <name type="scientific">Sphagnum troendelagicum</name>
    <dbReference type="NCBI Taxonomy" id="128251"/>
    <lineage>
        <taxon>Eukaryota</taxon>
        <taxon>Viridiplantae</taxon>
        <taxon>Streptophyta</taxon>
        <taxon>Embryophyta</taxon>
        <taxon>Bryophyta</taxon>
        <taxon>Sphagnophytina</taxon>
        <taxon>Sphagnopsida</taxon>
        <taxon>Sphagnales</taxon>
        <taxon>Sphagnaceae</taxon>
        <taxon>Sphagnum</taxon>
    </lineage>
</organism>
<dbReference type="InterPro" id="IPR011009">
    <property type="entry name" value="Kinase-like_dom_sf"/>
</dbReference>